<comment type="caution">
    <text evidence="4">The sequence shown here is derived from an EMBL/GenBank/DDBJ whole genome shotgun (WGS) entry which is preliminary data.</text>
</comment>
<dbReference type="Pfam" id="PF02129">
    <property type="entry name" value="Peptidase_S15"/>
    <property type="match status" value="1"/>
</dbReference>
<dbReference type="NCBIfam" id="TIGR00976">
    <property type="entry name" value="CocE_NonD"/>
    <property type="match status" value="1"/>
</dbReference>
<organism evidence="4 5">
    <name type="scientific">Aquabacterium lacunae</name>
    <dbReference type="NCBI Taxonomy" id="2528630"/>
    <lineage>
        <taxon>Bacteria</taxon>
        <taxon>Pseudomonadati</taxon>
        <taxon>Pseudomonadota</taxon>
        <taxon>Betaproteobacteria</taxon>
        <taxon>Burkholderiales</taxon>
        <taxon>Aquabacterium</taxon>
    </lineage>
</organism>
<reference evidence="4 5" key="1">
    <citation type="submission" date="2019-02" db="EMBL/GenBank/DDBJ databases">
        <title>Aquabacterium sp. strain KMB7.</title>
        <authorList>
            <person name="Chen W.-M."/>
        </authorList>
    </citation>
    <scope>NUCLEOTIDE SEQUENCE [LARGE SCALE GENOMIC DNA]</scope>
    <source>
        <strain evidence="4 5">KMB7</strain>
    </source>
</reference>
<dbReference type="InterPro" id="IPR008979">
    <property type="entry name" value="Galactose-bd-like_sf"/>
</dbReference>
<name>A0A4Q9H3W2_9BURK</name>
<evidence type="ECO:0000256" key="2">
    <source>
        <dbReference type="SAM" id="SignalP"/>
    </source>
</evidence>
<dbReference type="InterPro" id="IPR029058">
    <property type="entry name" value="AB_hydrolase_fold"/>
</dbReference>
<keyword evidence="1 4" id="KW-0378">Hydrolase</keyword>
<dbReference type="Gene3D" id="2.60.120.260">
    <property type="entry name" value="Galactose-binding domain-like"/>
    <property type="match status" value="1"/>
</dbReference>
<proteinExistence type="predicted"/>
<dbReference type="Gene3D" id="3.40.50.1820">
    <property type="entry name" value="alpha/beta hydrolase"/>
    <property type="match status" value="1"/>
</dbReference>
<sequence>MKRFRFLASGLSMACAATLLSWGTAALAQTTTLGTRNSLSQPNPALAPTAQQRWTAYSRAENHPNAVSLPLEFITLKSGKKMAVRVSVPADWLGRPVKGKFPAILTQTAYRIDVGQILGNVASKDTTLLIGGLDKFMIQRGYISVAVDVWGTGMTGGVTALIGEEEQAAYQEALDWVTRQPWYNGKVGLAGTSYLGITSLLTASKGHPAVQAVFAEVPMGDPFRGTVGTGGLLNPLFLGKWLTLTQALSVQNGPAALLHPWYASTINAATRDHEAAIDRFYNPTWDAGTQGQVGIATDDGTFWSVRSPLEVAAQIKAPTFIVGSNLDIFQRDEPLLYEQLKNRVDTKLLIVPGAHLQAVLNAQKDTTAQGGAPGSSALLLQWFDQYLKGIDTGVKAMPRVTQFVDGYGTDSSPRFATAADWPHPQMSPQRWYLRADHRLSTQAPQGMEANHAIPEPAAPKVSRSQLGNLWSGKVEINDGSDCSNSHVQWTLGMASLLGSKPCYTDSRTVEAAQQAVVYETEPLAQDLYLNGPIQADVWMSATRSQAALSVRVDVVDATGKARTITHGLMSAAYRAVDASRSRQVQGVMIQPWHPFTAASSQPLQAGQPVLVPVEVFPTAALVKAGQKLRVAISASNQAQGVWTLDRQTQADGNVSTIYSDVLRPSSIVLPVVPRQALN</sequence>
<evidence type="ECO:0000259" key="3">
    <source>
        <dbReference type="SMART" id="SM00939"/>
    </source>
</evidence>
<dbReference type="Gene3D" id="1.10.3020.10">
    <property type="entry name" value="alpha-amino acid ester hydrolase ( Helical cap domain)"/>
    <property type="match status" value="1"/>
</dbReference>
<dbReference type="InterPro" id="IPR000383">
    <property type="entry name" value="Xaa-Pro-like_dom"/>
</dbReference>
<feature type="chain" id="PRO_5020960643" evidence="2">
    <location>
        <begin position="29"/>
        <end position="678"/>
    </location>
</feature>
<feature type="signal peptide" evidence="2">
    <location>
        <begin position="1"/>
        <end position="28"/>
    </location>
</feature>
<dbReference type="InterPro" id="IPR013736">
    <property type="entry name" value="Xaa-Pro_dipept_C"/>
</dbReference>
<evidence type="ECO:0000313" key="5">
    <source>
        <dbReference type="Proteomes" id="UP000292120"/>
    </source>
</evidence>
<feature type="domain" description="Xaa-Pro dipeptidyl-peptidase C-terminal" evidence="3">
    <location>
        <begin position="380"/>
        <end position="668"/>
    </location>
</feature>
<dbReference type="Proteomes" id="UP000292120">
    <property type="component" value="Unassembled WGS sequence"/>
</dbReference>
<dbReference type="SUPFAM" id="SSF53474">
    <property type="entry name" value="alpha/beta-Hydrolases"/>
    <property type="match status" value="1"/>
</dbReference>
<dbReference type="AlphaFoldDB" id="A0A4Q9H3W2"/>
<dbReference type="SUPFAM" id="SSF49785">
    <property type="entry name" value="Galactose-binding domain-like"/>
    <property type="match status" value="1"/>
</dbReference>
<evidence type="ECO:0000313" key="4">
    <source>
        <dbReference type="EMBL" id="TBO31156.1"/>
    </source>
</evidence>
<dbReference type="SMART" id="SM00939">
    <property type="entry name" value="PepX_C"/>
    <property type="match status" value="1"/>
</dbReference>
<dbReference type="OrthoDB" id="9806163at2"/>
<evidence type="ECO:0000256" key="1">
    <source>
        <dbReference type="ARBA" id="ARBA00022801"/>
    </source>
</evidence>
<dbReference type="GO" id="GO:0008239">
    <property type="term" value="F:dipeptidyl-peptidase activity"/>
    <property type="evidence" value="ECO:0007669"/>
    <property type="project" value="InterPro"/>
</dbReference>
<dbReference type="EMBL" id="SIXI01000003">
    <property type="protein sequence ID" value="TBO31156.1"/>
    <property type="molecule type" value="Genomic_DNA"/>
</dbReference>
<keyword evidence="2" id="KW-0732">Signal</keyword>
<gene>
    <name evidence="4" type="ORF">EYS42_07850</name>
</gene>
<keyword evidence="5" id="KW-1185">Reference proteome</keyword>
<dbReference type="Pfam" id="PF08530">
    <property type="entry name" value="PepX_C"/>
    <property type="match status" value="1"/>
</dbReference>
<dbReference type="RefSeq" id="WP_130967547.1">
    <property type="nucleotide sequence ID" value="NZ_SIXI01000003.1"/>
</dbReference>
<accession>A0A4Q9H3W2</accession>
<protein>
    <submittedName>
        <fullName evidence="4">CocE/NonD family hydrolase</fullName>
    </submittedName>
</protein>
<dbReference type="InterPro" id="IPR005674">
    <property type="entry name" value="CocE/Ser_esterase"/>
</dbReference>